<reference evidence="4 5" key="1">
    <citation type="journal article" date="2019" name="Nat. Plants">
        <title>Genome sequencing of Musa balbisiana reveals subgenome evolution and function divergence in polyploid bananas.</title>
        <authorList>
            <person name="Yao X."/>
        </authorList>
    </citation>
    <scope>NUCLEOTIDE SEQUENCE [LARGE SCALE GENOMIC DNA]</scope>
    <source>
        <strain evidence="5">cv. DH-PKW</strain>
        <tissue evidence="4">Leaves</tissue>
    </source>
</reference>
<feature type="region of interest" description="Disordered" evidence="2">
    <location>
        <begin position="157"/>
        <end position="192"/>
    </location>
</feature>
<dbReference type="PANTHER" id="PTHR31304">
    <property type="entry name" value="LOB DOMAIN-CONTAINING PROTEIN 38"/>
    <property type="match status" value="1"/>
</dbReference>
<evidence type="ECO:0000256" key="1">
    <source>
        <dbReference type="ARBA" id="ARBA00005474"/>
    </source>
</evidence>
<gene>
    <name evidence="4" type="ORF">C4D60_Mb09t18150</name>
</gene>
<evidence type="ECO:0000256" key="2">
    <source>
        <dbReference type="SAM" id="MobiDB-lite"/>
    </source>
</evidence>
<dbReference type="PANTHER" id="PTHR31304:SF73">
    <property type="entry name" value="OS01G0511000 PROTEIN"/>
    <property type="match status" value="1"/>
</dbReference>
<name>A0A4S8II14_MUSBA</name>
<comment type="similarity">
    <text evidence="1">Belongs to the LOB domain-containing protein family.</text>
</comment>
<dbReference type="Pfam" id="PF03195">
    <property type="entry name" value="LOB"/>
    <property type="match status" value="1"/>
</dbReference>
<evidence type="ECO:0000313" key="4">
    <source>
        <dbReference type="EMBL" id="THU47679.1"/>
    </source>
</evidence>
<dbReference type="InterPro" id="IPR004883">
    <property type="entry name" value="LOB"/>
</dbReference>
<protein>
    <recommendedName>
        <fullName evidence="3">LOB domain-containing protein</fullName>
    </recommendedName>
</protein>
<dbReference type="GO" id="GO:0010468">
    <property type="term" value="P:regulation of gene expression"/>
    <property type="evidence" value="ECO:0007669"/>
    <property type="project" value="TreeGrafter"/>
</dbReference>
<dbReference type="EMBL" id="PYDT01000010">
    <property type="protein sequence ID" value="THU47679.1"/>
    <property type="molecule type" value="Genomic_DNA"/>
</dbReference>
<comment type="caution">
    <text evidence="4">The sequence shown here is derived from an EMBL/GenBank/DDBJ whole genome shotgun (WGS) entry which is preliminary data.</text>
</comment>
<accession>A0A4S8II14</accession>
<sequence length="303" mass="32301">MSCNGCRVLRKGCGDDCSIRPSLQWIKNPESQTNDTVFLAKFYDRAGLFNLINARPEHLRSGTLSFLLPFSDDGVHVNAESSYVSRSCAAIFRSLLYEACGRVVNPINGSVGLLWSGSRQPAALPGRRGGGAQGCSCCSNPLRDGCVHPGATPQGLKHLPRGQGCRAPHGQQEPDRVQAQRLSTPTPAEPESAEAGILCWPRCYRGDSSHDSEPNPLEVGGCVATTTAGEGESKENESVLSAGVASQVSNVDEGEVELELTLGFQPASRFGRAAWPAGEARRDVRCFDADACKMDLCLVLPVA</sequence>
<proteinExistence type="inferred from homology"/>
<dbReference type="Proteomes" id="UP000317650">
    <property type="component" value="Chromosome 9"/>
</dbReference>
<feature type="domain" description="LOB" evidence="3">
    <location>
        <begin position="2"/>
        <end position="64"/>
    </location>
</feature>
<evidence type="ECO:0000259" key="3">
    <source>
        <dbReference type="Pfam" id="PF03195"/>
    </source>
</evidence>
<dbReference type="AlphaFoldDB" id="A0A4S8II14"/>
<organism evidence="4 5">
    <name type="scientific">Musa balbisiana</name>
    <name type="common">Banana</name>
    <dbReference type="NCBI Taxonomy" id="52838"/>
    <lineage>
        <taxon>Eukaryota</taxon>
        <taxon>Viridiplantae</taxon>
        <taxon>Streptophyta</taxon>
        <taxon>Embryophyta</taxon>
        <taxon>Tracheophyta</taxon>
        <taxon>Spermatophyta</taxon>
        <taxon>Magnoliopsida</taxon>
        <taxon>Liliopsida</taxon>
        <taxon>Zingiberales</taxon>
        <taxon>Musaceae</taxon>
        <taxon>Musa</taxon>
    </lineage>
</organism>
<keyword evidence="5" id="KW-1185">Reference proteome</keyword>
<evidence type="ECO:0000313" key="5">
    <source>
        <dbReference type="Proteomes" id="UP000317650"/>
    </source>
</evidence>